<evidence type="ECO:0000313" key="10">
    <source>
        <dbReference type="EMBL" id="CAG6679185.1"/>
    </source>
</evidence>
<sequence length="145" mass="16494">MYFSYSYFLSATVVLGLVLVNLPGGNGIHCFVCNSRNDNQCEYLMSNDTASYQYVPCNDYTETGEPPFCRKIVQYVKDYDIYRVIRKCGFRRHHKDCYTVKNADHDETVCQCFEDGCNSSSSNTVSTTILGLCVFGATLKMIFML</sequence>
<keyword evidence="2" id="KW-0336">GPI-anchor</keyword>
<feature type="chain" id="PRO_5035703616" description="Protein quiver" evidence="9">
    <location>
        <begin position="28"/>
        <end position="145"/>
    </location>
</feature>
<evidence type="ECO:0000256" key="6">
    <source>
        <dbReference type="ARBA" id="ARBA00023136"/>
    </source>
</evidence>
<evidence type="ECO:0000256" key="9">
    <source>
        <dbReference type="SAM" id="SignalP"/>
    </source>
</evidence>
<dbReference type="EMBL" id="HBUF01248266">
    <property type="protein sequence ID" value="CAG6679185.1"/>
    <property type="molecule type" value="Transcribed_RNA"/>
</dbReference>
<reference evidence="10" key="1">
    <citation type="submission" date="2021-05" db="EMBL/GenBank/DDBJ databases">
        <authorList>
            <person name="Alioto T."/>
            <person name="Alioto T."/>
            <person name="Gomez Garrido J."/>
        </authorList>
    </citation>
    <scope>NUCLEOTIDE SEQUENCE</scope>
</reference>
<dbReference type="PANTHER" id="PTHR33562">
    <property type="entry name" value="ATILLA, ISOFORM B-RELATED-RELATED"/>
    <property type="match status" value="1"/>
</dbReference>
<dbReference type="Pfam" id="PF17064">
    <property type="entry name" value="QVR"/>
    <property type="match status" value="1"/>
</dbReference>
<evidence type="ECO:0000256" key="8">
    <source>
        <dbReference type="ARBA" id="ARBA00023288"/>
    </source>
</evidence>
<keyword evidence="6" id="KW-0472">Membrane</keyword>
<accession>A0A8D8T3T7</accession>
<dbReference type="EMBL" id="HBUF01248268">
    <property type="protein sequence ID" value="CAG6679187.1"/>
    <property type="molecule type" value="Transcribed_RNA"/>
</dbReference>
<protein>
    <recommendedName>
        <fullName evidence="11">Protein quiver</fullName>
    </recommendedName>
</protein>
<dbReference type="EMBL" id="HBUF01051598">
    <property type="protein sequence ID" value="CAG6622030.1"/>
    <property type="molecule type" value="Transcribed_RNA"/>
</dbReference>
<dbReference type="EMBL" id="HBUF01248267">
    <property type="protein sequence ID" value="CAG6679186.1"/>
    <property type="molecule type" value="Transcribed_RNA"/>
</dbReference>
<dbReference type="PANTHER" id="PTHR33562:SF23">
    <property type="entry name" value="PROTEIN QUIVER"/>
    <property type="match status" value="1"/>
</dbReference>
<dbReference type="EMBL" id="HBUF01248269">
    <property type="protein sequence ID" value="CAG6679188.1"/>
    <property type="molecule type" value="Transcribed_RNA"/>
</dbReference>
<dbReference type="GO" id="GO:0030431">
    <property type="term" value="P:sleep"/>
    <property type="evidence" value="ECO:0007669"/>
    <property type="project" value="InterPro"/>
</dbReference>
<comment type="subcellular location">
    <subcellularLocation>
        <location evidence="1">Membrane</location>
        <topology evidence="1">Lipid-anchor</topology>
        <topology evidence="1">GPI-anchor</topology>
    </subcellularLocation>
</comment>
<keyword evidence="7" id="KW-0325">Glycoprotein</keyword>
<evidence type="ECO:0000256" key="5">
    <source>
        <dbReference type="ARBA" id="ARBA00022989"/>
    </source>
</evidence>
<evidence type="ECO:0000256" key="1">
    <source>
        <dbReference type="ARBA" id="ARBA00004589"/>
    </source>
</evidence>
<evidence type="ECO:0000256" key="7">
    <source>
        <dbReference type="ARBA" id="ARBA00023180"/>
    </source>
</evidence>
<dbReference type="InterPro" id="IPR050975">
    <property type="entry name" value="Sleep_regulator"/>
</dbReference>
<organism evidence="10">
    <name type="scientific">Cacopsylla melanoneura</name>
    <dbReference type="NCBI Taxonomy" id="428564"/>
    <lineage>
        <taxon>Eukaryota</taxon>
        <taxon>Metazoa</taxon>
        <taxon>Ecdysozoa</taxon>
        <taxon>Arthropoda</taxon>
        <taxon>Hexapoda</taxon>
        <taxon>Insecta</taxon>
        <taxon>Pterygota</taxon>
        <taxon>Neoptera</taxon>
        <taxon>Paraneoptera</taxon>
        <taxon>Hemiptera</taxon>
        <taxon>Sternorrhyncha</taxon>
        <taxon>Psylloidea</taxon>
        <taxon>Psyllidae</taxon>
        <taxon>Psyllinae</taxon>
        <taxon>Cacopsylla</taxon>
    </lineage>
</organism>
<dbReference type="GO" id="GO:0032222">
    <property type="term" value="P:regulation of synaptic transmission, cholinergic"/>
    <property type="evidence" value="ECO:0007669"/>
    <property type="project" value="InterPro"/>
</dbReference>
<dbReference type="AlphaFoldDB" id="A0A8D8T3T7"/>
<name>A0A8D8T3T7_9HEMI</name>
<keyword evidence="5" id="KW-1133">Transmembrane helix</keyword>
<keyword evidence="4 9" id="KW-0732">Signal</keyword>
<evidence type="ECO:0000256" key="3">
    <source>
        <dbReference type="ARBA" id="ARBA00022692"/>
    </source>
</evidence>
<dbReference type="GO" id="GO:0098552">
    <property type="term" value="C:side of membrane"/>
    <property type="evidence" value="ECO:0007669"/>
    <property type="project" value="UniProtKB-KW"/>
</dbReference>
<evidence type="ECO:0000256" key="4">
    <source>
        <dbReference type="ARBA" id="ARBA00022729"/>
    </source>
</evidence>
<evidence type="ECO:0000256" key="2">
    <source>
        <dbReference type="ARBA" id="ARBA00022622"/>
    </source>
</evidence>
<dbReference type="EMBL" id="HBUF01576988">
    <property type="protein sequence ID" value="CAG6768647.1"/>
    <property type="molecule type" value="Transcribed_RNA"/>
</dbReference>
<dbReference type="InterPro" id="IPR031424">
    <property type="entry name" value="QVR-like"/>
</dbReference>
<keyword evidence="3" id="KW-0812">Transmembrane</keyword>
<proteinExistence type="predicted"/>
<keyword evidence="8" id="KW-0449">Lipoprotein</keyword>
<feature type="signal peptide" evidence="9">
    <location>
        <begin position="1"/>
        <end position="27"/>
    </location>
</feature>
<evidence type="ECO:0008006" key="11">
    <source>
        <dbReference type="Google" id="ProtNLM"/>
    </source>
</evidence>
<dbReference type="EMBL" id="HBUF01346821">
    <property type="protein sequence ID" value="CAG6710260.1"/>
    <property type="molecule type" value="Transcribed_RNA"/>
</dbReference>